<keyword evidence="2 6" id="KW-0812">Transmembrane</keyword>
<dbReference type="Proteomes" id="UP001498771">
    <property type="component" value="Unassembled WGS sequence"/>
</dbReference>
<evidence type="ECO:0000256" key="5">
    <source>
        <dbReference type="SAM" id="MobiDB-lite"/>
    </source>
</evidence>
<dbReference type="SMART" id="SM00100">
    <property type="entry name" value="cNMP"/>
    <property type="match status" value="1"/>
</dbReference>
<dbReference type="InterPro" id="IPR002645">
    <property type="entry name" value="STAS_dom"/>
</dbReference>
<evidence type="ECO:0000259" key="8">
    <source>
        <dbReference type="PROSITE" id="PS50801"/>
    </source>
</evidence>
<feature type="transmembrane region" description="Helical" evidence="6">
    <location>
        <begin position="313"/>
        <end position="333"/>
    </location>
</feature>
<name>A0ABR1F1Y8_9ASCO</name>
<dbReference type="SUPFAM" id="SSF51206">
    <property type="entry name" value="cAMP-binding domain-like"/>
    <property type="match status" value="1"/>
</dbReference>
<dbReference type="GeneID" id="90038765"/>
<dbReference type="Pfam" id="PF00916">
    <property type="entry name" value="Sulfate_transp"/>
    <property type="match status" value="1"/>
</dbReference>
<comment type="caution">
    <text evidence="9">The sequence shown here is derived from an EMBL/GenBank/DDBJ whole genome shotgun (WGS) entry which is preliminary data.</text>
</comment>
<feature type="domain" description="STAS" evidence="8">
    <location>
        <begin position="675"/>
        <end position="789"/>
    </location>
</feature>
<organism evidence="9 10">
    <name type="scientific">Myxozyma melibiosi</name>
    <dbReference type="NCBI Taxonomy" id="54550"/>
    <lineage>
        <taxon>Eukaryota</taxon>
        <taxon>Fungi</taxon>
        <taxon>Dikarya</taxon>
        <taxon>Ascomycota</taxon>
        <taxon>Saccharomycotina</taxon>
        <taxon>Lipomycetes</taxon>
        <taxon>Lipomycetales</taxon>
        <taxon>Lipomycetaceae</taxon>
        <taxon>Myxozyma</taxon>
    </lineage>
</organism>
<evidence type="ECO:0000256" key="2">
    <source>
        <dbReference type="ARBA" id="ARBA00022692"/>
    </source>
</evidence>
<evidence type="ECO:0000259" key="7">
    <source>
        <dbReference type="PROSITE" id="PS50042"/>
    </source>
</evidence>
<keyword evidence="3 6" id="KW-1133">Transmembrane helix</keyword>
<evidence type="ECO:0000256" key="6">
    <source>
        <dbReference type="SAM" id="Phobius"/>
    </source>
</evidence>
<dbReference type="EMBL" id="JBBJBU010000010">
    <property type="protein sequence ID" value="KAK7203864.1"/>
    <property type="molecule type" value="Genomic_DNA"/>
</dbReference>
<feature type="transmembrane region" description="Helical" evidence="6">
    <location>
        <begin position="345"/>
        <end position="363"/>
    </location>
</feature>
<feature type="domain" description="Cyclic nucleotide-binding" evidence="7">
    <location>
        <begin position="929"/>
        <end position="1015"/>
    </location>
</feature>
<dbReference type="InterPro" id="IPR018490">
    <property type="entry name" value="cNMP-bd_dom_sf"/>
</dbReference>
<reference evidence="9 10" key="1">
    <citation type="submission" date="2024-03" db="EMBL/GenBank/DDBJ databases">
        <title>Genome-scale model development and genomic sequencing of the oleaginous clade Lipomyces.</title>
        <authorList>
            <consortium name="Lawrence Berkeley National Laboratory"/>
            <person name="Czajka J.J."/>
            <person name="Han Y."/>
            <person name="Kim J."/>
            <person name="Mondo S.J."/>
            <person name="Hofstad B.A."/>
            <person name="Robles A."/>
            <person name="Haridas S."/>
            <person name="Riley R."/>
            <person name="LaButti K."/>
            <person name="Pangilinan J."/>
            <person name="Andreopoulos W."/>
            <person name="Lipzen A."/>
            <person name="Yan J."/>
            <person name="Wang M."/>
            <person name="Ng V."/>
            <person name="Grigoriev I.V."/>
            <person name="Spatafora J.W."/>
            <person name="Magnuson J.K."/>
            <person name="Baker S.E."/>
            <person name="Pomraning K.R."/>
        </authorList>
    </citation>
    <scope>NUCLEOTIDE SEQUENCE [LARGE SCALE GENOMIC DNA]</scope>
    <source>
        <strain evidence="9 10">Phaff 52-87</strain>
    </source>
</reference>
<dbReference type="CDD" id="cd07042">
    <property type="entry name" value="STAS_SulP_like_sulfate_transporter"/>
    <property type="match status" value="1"/>
</dbReference>
<feature type="transmembrane region" description="Helical" evidence="6">
    <location>
        <begin position="215"/>
        <end position="240"/>
    </location>
</feature>
<dbReference type="Pfam" id="PF00027">
    <property type="entry name" value="cNMP_binding"/>
    <property type="match status" value="1"/>
</dbReference>
<dbReference type="InterPro" id="IPR011547">
    <property type="entry name" value="SLC26A/SulP_dom"/>
</dbReference>
<accession>A0ABR1F1Y8</accession>
<evidence type="ECO:0000256" key="3">
    <source>
        <dbReference type="ARBA" id="ARBA00022989"/>
    </source>
</evidence>
<sequence>MTMVGSAPSLVPPIERPRPRRRSLASHAQTHLRLASITSSSPASIERDPSTVPAADLRGYTAEIASLALDDAFAPVPVPPLSSSGESTLTLLLRTANDHPLADSASTSSGSSSSSQPDPLSLHSDNTYNDDEPAEDQPLLNDLSRYGSEFAFSEPSETSSRPSLLSRISSASFLSRRRSSQYSRTVFFSRPRPFIKSASLYLRDHRSDLMLPFKYIPSVILGVLLNVLDGLSYGMILFPLGEPLFSSLGPEGLSMFYVSCIISQLVYSAGGSAFKGGVGSEMIEVVPFFHSMAYTLLARIGEDKPESVLATTVLAYAISSVVTGCVFFLLGFARIGSLIGFFPRHILVGCIGGVGWFLIATGLEVSSRMDGSMVYDLETLEFLFHPMTFLKWAVPLALAFILLALEHLIKHPLLVPTYFIVVFVGFHVLVSFIPGISLQALRDLGWVFVSPEASMPWYSFYGLYKFSAVDWPALFSTIPAMFALTFFGILHVPINVPALAVSVDEDKVDVDRELIAHGISNALSGLCGSIQNYLVYTNSLLFIRSGADSRIAGFMLAIATSGVMLAGPRVIGIIPVMVVGALIFLLGIELLREALYDTWGRVNRFEYFVIVAIIVSMGAWDFVYGIIIGIILACGSFVVESSRKSAIKATYSGTVARSTVRRHPFQQRFLKEVGDEIFVVKLSGFLFFGTIVSVESKIRDLLENPHNEQFRRIKYLVIDFKEVRGVDFSAAEAFTRMHRLLESRKIELTMCALSDDVSRGLQAVGLWENSDPDNDIHIFADLNSALEWSENQLLAVYYHVRDQQKLAAMHKNGKRFESTVTHSEMPIEGTTIIQMKANALISDNMFSMSSPRQTLVHRASSSAMLADPTFAYHISPDHVSHEGTAATSGSQSLLQTNEQEINQPLTLFLQIIADFSTQPSSFWAPVMTYFKREEHKAGSYLFHKDDDADGFYLVEKGILKAEYNLDQGKFYEAIVAGTTAGELPFFSETKRSASMMVERDAVVWRLTAESWLKFLNEANNDHEAANRRQVALELYKIAMKLTAERFSAITSYVLTSAG</sequence>
<dbReference type="PANTHER" id="PTHR43310">
    <property type="entry name" value="SULFATE TRANSPORTER YBAR-RELATED"/>
    <property type="match status" value="1"/>
</dbReference>
<dbReference type="InterPro" id="IPR014710">
    <property type="entry name" value="RmlC-like_jellyroll"/>
</dbReference>
<keyword evidence="4 6" id="KW-0472">Membrane</keyword>
<proteinExistence type="predicted"/>
<protein>
    <submittedName>
        <fullName evidence="9">Sulfate transporter family-domain-containing protein</fullName>
    </submittedName>
</protein>
<feature type="transmembrane region" description="Helical" evidence="6">
    <location>
        <begin position="383"/>
        <end position="405"/>
    </location>
</feature>
<dbReference type="PANTHER" id="PTHR43310:SF4">
    <property type="entry name" value="AFR304WP"/>
    <property type="match status" value="1"/>
</dbReference>
<feature type="region of interest" description="Disordered" evidence="5">
    <location>
        <begin position="100"/>
        <end position="139"/>
    </location>
</feature>
<feature type="compositionally biased region" description="Low complexity" evidence="5">
    <location>
        <begin position="102"/>
        <end position="125"/>
    </location>
</feature>
<dbReference type="InterPro" id="IPR036513">
    <property type="entry name" value="STAS_dom_sf"/>
</dbReference>
<dbReference type="Gene3D" id="3.30.750.24">
    <property type="entry name" value="STAS domain"/>
    <property type="match status" value="1"/>
</dbReference>
<dbReference type="SUPFAM" id="SSF52091">
    <property type="entry name" value="SpoIIaa-like"/>
    <property type="match status" value="1"/>
</dbReference>
<dbReference type="Gene3D" id="2.60.120.10">
    <property type="entry name" value="Jelly Rolls"/>
    <property type="match status" value="1"/>
</dbReference>
<evidence type="ECO:0000313" key="9">
    <source>
        <dbReference type="EMBL" id="KAK7203864.1"/>
    </source>
</evidence>
<dbReference type="RefSeq" id="XP_064766897.1">
    <property type="nucleotide sequence ID" value="XM_064913253.1"/>
</dbReference>
<feature type="region of interest" description="Disordered" evidence="5">
    <location>
        <begin position="1"/>
        <end position="50"/>
    </location>
</feature>
<dbReference type="PROSITE" id="PS50801">
    <property type="entry name" value="STAS"/>
    <property type="match status" value="1"/>
</dbReference>
<keyword evidence="10" id="KW-1185">Reference proteome</keyword>
<evidence type="ECO:0000256" key="4">
    <source>
        <dbReference type="ARBA" id="ARBA00023136"/>
    </source>
</evidence>
<evidence type="ECO:0000313" key="10">
    <source>
        <dbReference type="Proteomes" id="UP001498771"/>
    </source>
</evidence>
<gene>
    <name evidence="9" type="ORF">BZA70DRAFT_282312</name>
</gene>
<dbReference type="Pfam" id="PF01740">
    <property type="entry name" value="STAS"/>
    <property type="match status" value="1"/>
</dbReference>
<dbReference type="PROSITE" id="PS50042">
    <property type="entry name" value="CNMP_BINDING_3"/>
    <property type="match status" value="1"/>
</dbReference>
<feature type="transmembrane region" description="Helical" evidence="6">
    <location>
        <begin position="607"/>
        <end position="633"/>
    </location>
</feature>
<feature type="transmembrane region" description="Helical" evidence="6">
    <location>
        <begin position="417"/>
        <end position="438"/>
    </location>
</feature>
<feature type="transmembrane region" description="Helical" evidence="6">
    <location>
        <begin position="573"/>
        <end position="595"/>
    </location>
</feature>
<feature type="transmembrane region" description="Helical" evidence="6">
    <location>
        <begin position="252"/>
        <end position="270"/>
    </location>
</feature>
<dbReference type="InterPro" id="IPR000595">
    <property type="entry name" value="cNMP-bd_dom"/>
</dbReference>
<evidence type="ECO:0000256" key="1">
    <source>
        <dbReference type="ARBA" id="ARBA00004141"/>
    </source>
</evidence>
<dbReference type="CDD" id="cd00038">
    <property type="entry name" value="CAP_ED"/>
    <property type="match status" value="1"/>
</dbReference>
<feature type="transmembrane region" description="Helical" evidence="6">
    <location>
        <begin position="471"/>
        <end position="494"/>
    </location>
</feature>
<dbReference type="InterPro" id="IPR052706">
    <property type="entry name" value="Membrane-Transporter-like"/>
</dbReference>
<comment type="subcellular location">
    <subcellularLocation>
        <location evidence="1">Membrane</location>
        <topology evidence="1">Multi-pass membrane protein</topology>
    </subcellularLocation>
</comment>